<reference evidence="2" key="1">
    <citation type="submission" date="2017-09" db="EMBL/GenBank/DDBJ databases">
        <title>Depth-based differentiation of microbial function through sediment-hosted aquifers and enrichment of novel symbionts in the deep terrestrial subsurface.</title>
        <authorList>
            <person name="Probst A.J."/>
            <person name="Ladd B."/>
            <person name="Jarett J.K."/>
            <person name="Geller-Mcgrath D.E."/>
            <person name="Sieber C.M.K."/>
            <person name="Emerson J.B."/>
            <person name="Anantharaman K."/>
            <person name="Thomas B.C."/>
            <person name="Malmstrom R."/>
            <person name="Stieglmeier M."/>
            <person name="Klingl A."/>
            <person name="Woyke T."/>
            <person name="Ryan C.M."/>
            <person name="Banfield J.F."/>
        </authorList>
    </citation>
    <scope>NUCLEOTIDE SEQUENCE [LARGE SCALE GENOMIC DNA]</scope>
</reference>
<feature type="non-terminal residue" evidence="1">
    <location>
        <position position="1"/>
    </location>
</feature>
<dbReference type="AlphaFoldDB" id="A0A2M6XTY0"/>
<evidence type="ECO:0000313" key="1">
    <source>
        <dbReference type="EMBL" id="PIU14679.1"/>
    </source>
</evidence>
<dbReference type="EMBL" id="PEXQ01000063">
    <property type="protein sequence ID" value="PIU14679.1"/>
    <property type="molecule type" value="Genomic_DNA"/>
</dbReference>
<dbReference type="Proteomes" id="UP000229784">
    <property type="component" value="Unassembled WGS sequence"/>
</dbReference>
<accession>A0A2M6XTY0</accession>
<dbReference type="SUPFAM" id="SSF58113">
    <property type="entry name" value="Apolipoprotein A-I"/>
    <property type="match status" value="1"/>
</dbReference>
<comment type="caution">
    <text evidence="1">The sequence shown here is derived from an EMBL/GenBank/DDBJ whole genome shotgun (WGS) entry which is preliminary data.</text>
</comment>
<sequence length="184" mass="20856">EGQERREKKESEKVLKREAMAAKRKERMEKISDVGKNILGRISKTVENASLIRRALPEIGKDALSDLRQGAESKIKRLSERGNEAFGKYSNKVEKARSGIRGLVDRWREGRKIKEAKKLIEKCVPIILRITENVREMSSRAQEKIRPKIETLKGLLELKAVINQGGKGRDEIRTSIGEKLAGNV</sequence>
<evidence type="ECO:0000313" key="2">
    <source>
        <dbReference type="Proteomes" id="UP000229784"/>
    </source>
</evidence>
<name>A0A2M6XTY0_9BACT</name>
<protein>
    <submittedName>
        <fullName evidence="1">Uncharacterized protein</fullName>
    </submittedName>
</protein>
<proteinExistence type="predicted"/>
<gene>
    <name evidence="1" type="ORF">COT20_02580</name>
</gene>
<organism evidence="1 2">
    <name type="scientific">bacterium (Candidatus Gribaldobacteria) CG08_land_8_20_14_0_20_39_15</name>
    <dbReference type="NCBI Taxonomy" id="2014273"/>
    <lineage>
        <taxon>Bacteria</taxon>
        <taxon>Candidatus Gribaldobacteria</taxon>
    </lineage>
</organism>